<dbReference type="Pfam" id="PF01074">
    <property type="entry name" value="Glyco_hydro_38N"/>
    <property type="match status" value="1"/>
</dbReference>
<dbReference type="InterPro" id="IPR050843">
    <property type="entry name" value="Glycosyl_Hydrlase_38"/>
</dbReference>
<dbReference type="GO" id="GO:0004559">
    <property type="term" value="F:alpha-mannosidase activity"/>
    <property type="evidence" value="ECO:0007669"/>
    <property type="project" value="InterPro"/>
</dbReference>
<reference evidence="6" key="1">
    <citation type="submission" date="2023-07" db="EMBL/GenBank/DDBJ databases">
        <authorList>
            <consortium name="AG Swart"/>
            <person name="Singh M."/>
            <person name="Singh A."/>
            <person name="Seah K."/>
            <person name="Emmerich C."/>
        </authorList>
    </citation>
    <scope>NUCLEOTIDE SEQUENCE</scope>
    <source>
        <strain evidence="6">DP1</strain>
    </source>
</reference>
<evidence type="ECO:0000256" key="3">
    <source>
        <dbReference type="ARBA" id="ARBA00022833"/>
    </source>
</evidence>
<organism evidence="6 7">
    <name type="scientific">Euplotes crassus</name>
    <dbReference type="NCBI Taxonomy" id="5936"/>
    <lineage>
        <taxon>Eukaryota</taxon>
        <taxon>Sar</taxon>
        <taxon>Alveolata</taxon>
        <taxon>Ciliophora</taxon>
        <taxon>Intramacronucleata</taxon>
        <taxon>Spirotrichea</taxon>
        <taxon>Hypotrichia</taxon>
        <taxon>Euplotida</taxon>
        <taxon>Euplotidae</taxon>
        <taxon>Moneuplotes</taxon>
    </lineage>
</organism>
<dbReference type="InterPro" id="IPR037094">
    <property type="entry name" value="Glyco_hydro_38_cen_sf"/>
</dbReference>
<evidence type="ECO:0000313" key="7">
    <source>
        <dbReference type="Proteomes" id="UP001295684"/>
    </source>
</evidence>
<evidence type="ECO:0000313" key="6">
    <source>
        <dbReference type="EMBL" id="CAI2360948.1"/>
    </source>
</evidence>
<feature type="chain" id="PRO_5041956061" description="Glycoside hydrolase family 38 N-terminal domain-containing protein" evidence="4">
    <location>
        <begin position="20"/>
        <end position="681"/>
    </location>
</feature>
<dbReference type="Gene3D" id="3.20.110.10">
    <property type="entry name" value="Glycoside hydrolase 38, N terminal domain"/>
    <property type="match status" value="1"/>
</dbReference>
<evidence type="ECO:0000256" key="1">
    <source>
        <dbReference type="ARBA" id="ARBA00001947"/>
    </source>
</evidence>
<sequence length="681" mass="78495">MALNIKYGVLLGLCILVAAQDLNLTIHGIAHSHNRPGLQMPPEKYYQEYTHKILDNVVAALEKDQSKVFHWDDIASFEKWIYRYPSTDYSKLTRIRKLIKEGRFVFVGGGFVMNDEALPSYKETMLQMRIGRKFLDHYFGIKPTIAWQIGSIGHSAATISVLSKLGYEAIVGNKISSDYKKKLEDEYGFNFYWQGHQVSENRQDDVLLTHILTNDYTSLDAGDEGMVIKSNIQTEKASIYAENIVPSLTSAEVLSNNQTTSIHSMVCLGGDHFFVRAPELFKKYDELLEGLKTEATEVGMKVDAKYSSLYDYFEGLHNSESTFGLFKGDFLPYNEPNEQSEDFWTGYYSTRVQNIRYAFNQLHGLKIILGIIQTSRGTLVSNLGSKKMHRNQYNLNQYIEMAEKKWSSLLHHYAISGIFDQETEKSYSKSYNETLNLIDISLQHLLNSSYPVYKLYNDSFMTKFSQNYSYPSCFDLVYVNPSAFKRHEVMNITIPDEYKNKIVYLILETTLGSKSPSSYITDLYEIDEQTHEMVKVTKLFFELEMEGLSTARLYMYPYGGSTRCALDFINCAEKVTSRIVKGEHHIRNDYTWLSFDENGNLKEIISGQGSDAEEQPIEEQINYYKTDKPSRSSQYTFNPMEEKVVMEFDFSEMHEHEIGNLVRILQVYCFILLINAIFMIG</sequence>
<comment type="caution">
    <text evidence="6">The sequence shown here is derived from an EMBL/GenBank/DDBJ whole genome shotgun (WGS) entry which is preliminary data.</text>
</comment>
<dbReference type="PANTHER" id="PTHR11607">
    <property type="entry name" value="ALPHA-MANNOSIDASE"/>
    <property type="match status" value="1"/>
</dbReference>
<dbReference type="SUPFAM" id="SSF88713">
    <property type="entry name" value="Glycoside hydrolase/deacetylase"/>
    <property type="match status" value="1"/>
</dbReference>
<dbReference type="Proteomes" id="UP001295684">
    <property type="component" value="Unassembled WGS sequence"/>
</dbReference>
<dbReference type="GO" id="GO:0006013">
    <property type="term" value="P:mannose metabolic process"/>
    <property type="evidence" value="ECO:0007669"/>
    <property type="project" value="InterPro"/>
</dbReference>
<dbReference type="InterPro" id="IPR027291">
    <property type="entry name" value="Glyco_hydro_38_N_sf"/>
</dbReference>
<proteinExistence type="inferred from homology"/>
<gene>
    <name evidence="6" type="ORF">ECRASSUSDP1_LOCUS2257</name>
</gene>
<accession>A0AAD1U2Q6</accession>
<dbReference type="GO" id="GO:0030246">
    <property type="term" value="F:carbohydrate binding"/>
    <property type="evidence" value="ECO:0007669"/>
    <property type="project" value="InterPro"/>
</dbReference>
<name>A0AAD1U2Q6_EUPCR</name>
<dbReference type="InterPro" id="IPR011013">
    <property type="entry name" value="Gal_mutarotase_sf_dom"/>
</dbReference>
<dbReference type="InterPro" id="IPR011330">
    <property type="entry name" value="Glyco_hydro/deAcase_b/a-brl"/>
</dbReference>
<dbReference type="InterPro" id="IPR000602">
    <property type="entry name" value="Glyco_hydro_38_N"/>
</dbReference>
<evidence type="ECO:0000256" key="2">
    <source>
        <dbReference type="ARBA" id="ARBA00009792"/>
    </source>
</evidence>
<keyword evidence="4" id="KW-0732">Signal</keyword>
<dbReference type="AlphaFoldDB" id="A0AAD1U2Q6"/>
<protein>
    <recommendedName>
        <fullName evidence="5">Glycoside hydrolase family 38 N-terminal domain-containing protein</fullName>
    </recommendedName>
</protein>
<keyword evidence="7" id="KW-1185">Reference proteome</keyword>
<evidence type="ECO:0000259" key="5">
    <source>
        <dbReference type="Pfam" id="PF01074"/>
    </source>
</evidence>
<dbReference type="SUPFAM" id="SSF74650">
    <property type="entry name" value="Galactose mutarotase-like"/>
    <property type="match status" value="1"/>
</dbReference>
<feature type="domain" description="Glycoside hydrolase family 38 N-terminal" evidence="5">
    <location>
        <begin position="25"/>
        <end position="333"/>
    </location>
</feature>
<dbReference type="EMBL" id="CAMPGE010002147">
    <property type="protein sequence ID" value="CAI2360948.1"/>
    <property type="molecule type" value="Genomic_DNA"/>
</dbReference>
<keyword evidence="3" id="KW-0862">Zinc</keyword>
<dbReference type="Gene3D" id="1.20.1270.50">
    <property type="entry name" value="Glycoside hydrolase family 38, central domain"/>
    <property type="match status" value="1"/>
</dbReference>
<comment type="cofactor">
    <cofactor evidence="1">
        <name>Zn(2+)</name>
        <dbReference type="ChEBI" id="CHEBI:29105"/>
    </cofactor>
</comment>
<feature type="signal peptide" evidence="4">
    <location>
        <begin position="1"/>
        <end position="19"/>
    </location>
</feature>
<dbReference type="PANTHER" id="PTHR11607:SF3">
    <property type="entry name" value="LYSOSOMAL ALPHA-MANNOSIDASE"/>
    <property type="match status" value="1"/>
</dbReference>
<comment type="similarity">
    <text evidence="2">Belongs to the glycosyl hydrolase 38 family.</text>
</comment>
<evidence type="ECO:0000256" key="4">
    <source>
        <dbReference type="SAM" id="SignalP"/>
    </source>
</evidence>